<comment type="caution">
    <text evidence="1">The sequence shown here is derived from an EMBL/GenBank/DDBJ whole genome shotgun (WGS) entry which is preliminary data.</text>
</comment>
<evidence type="ECO:0000313" key="1">
    <source>
        <dbReference type="EMBL" id="KIP62187.1"/>
    </source>
</evidence>
<keyword evidence="2" id="KW-1185">Reference proteome</keyword>
<organism evidence="1 2">
    <name type="scientific">Prevotella pectinovora</name>
    <dbReference type="NCBI Taxonomy" id="1602169"/>
    <lineage>
        <taxon>Bacteria</taxon>
        <taxon>Pseudomonadati</taxon>
        <taxon>Bacteroidota</taxon>
        <taxon>Bacteroidia</taxon>
        <taxon>Bacteroidales</taxon>
        <taxon>Prevotellaceae</taxon>
        <taxon>Prevotella</taxon>
    </lineage>
</organism>
<accession>A0A0D0ITG7</accession>
<dbReference type="Proteomes" id="UP000032046">
    <property type="component" value="Unassembled WGS sequence"/>
</dbReference>
<dbReference type="EMBL" id="JXQK01000056">
    <property type="protein sequence ID" value="KIP62187.1"/>
    <property type="molecule type" value="Genomic_DNA"/>
</dbReference>
<evidence type="ECO:0000313" key="2">
    <source>
        <dbReference type="Proteomes" id="UP000032046"/>
    </source>
</evidence>
<proteinExistence type="predicted"/>
<gene>
    <name evidence="1" type="ORF">ST44_07780</name>
</gene>
<dbReference type="AlphaFoldDB" id="A0A0D0ITG7"/>
<reference evidence="1 2" key="1">
    <citation type="submission" date="2015-01" db="EMBL/GenBank/DDBJ databases">
        <title>Comparative genomics of non-oral Prevotella species.</title>
        <authorList>
            <person name="Accetto T."/>
            <person name="Nograsek B."/>
            <person name="Avgustin G."/>
        </authorList>
    </citation>
    <scope>NUCLEOTIDE SEQUENCE [LARGE SCALE GENOMIC DNA]</scope>
    <source>
        <strain evidence="1 2">P5-119</strain>
    </source>
</reference>
<sequence length="109" mass="12548">MILLVIFGASTLPNMGKHVTQHGQARCPEWADFISCLCPKVYHESGIRWGVCFYDRLLLSLILSLRGGVVSMVCGRDTNQKKMKHGLVFSRIHFFDDIELMILGFWFWI</sequence>
<protein>
    <submittedName>
        <fullName evidence="1">Uncharacterized protein</fullName>
    </submittedName>
</protein>
<name>A0A0D0ITG7_9BACT</name>